<organism evidence="3 4">
    <name type="scientific">Coccidioides posadasii RMSCC 3488</name>
    <dbReference type="NCBI Taxonomy" id="454284"/>
    <lineage>
        <taxon>Eukaryota</taxon>
        <taxon>Fungi</taxon>
        <taxon>Dikarya</taxon>
        <taxon>Ascomycota</taxon>
        <taxon>Pezizomycotina</taxon>
        <taxon>Eurotiomycetes</taxon>
        <taxon>Eurotiomycetidae</taxon>
        <taxon>Onygenales</taxon>
        <taxon>Onygenaceae</taxon>
        <taxon>Coccidioides</taxon>
    </lineage>
</organism>
<gene>
    <name evidence="3" type="ORF">CPAG_09036</name>
</gene>
<keyword evidence="2" id="KW-1133">Transmembrane helix</keyword>
<dbReference type="VEuPathDB" id="FungiDB:CPAG_09036"/>
<evidence type="ECO:0000313" key="4">
    <source>
        <dbReference type="Proteomes" id="UP000054567"/>
    </source>
</evidence>
<reference evidence="4" key="2">
    <citation type="journal article" date="2009" name="Genome Res.">
        <title>Comparative genomic analyses of the human fungal pathogens Coccidioides and their relatives.</title>
        <authorList>
            <person name="Sharpton T.J."/>
            <person name="Stajich J.E."/>
            <person name="Rounsley S.D."/>
            <person name="Gardner M.J."/>
            <person name="Wortman J.R."/>
            <person name="Jordar V.S."/>
            <person name="Maiti R."/>
            <person name="Kodira C.D."/>
            <person name="Neafsey D.E."/>
            <person name="Zeng Q."/>
            <person name="Hung C.-Y."/>
            <person name="McMahan C."/>
            <person name="Muszewska A."/>
            <person name="Grynberg M."/>
            <person name="Mandel M.A."/>
            <person name="Kellner E.M."/>
            <person name="Barker B.M."/>
            <person name="Galgiani J.N."/>
            <person name="Orbach M.J."/>
            <person name="Kirkland T.N."/>
            <person name="Cole G.T."/>
            <person name="Henn M.R."/>
            <person name="Birren B.W."/>
            <person name="Taylor J.W."/>
        </authorList>
    </citation>
    <scope>NUCLEOTIDE SEQUENCE [LARGE SCALE GENOMIC DNA]</scope>
    <source>
        <strain evidence="4">RMSCC 3488</strain>
    </source>
</reference>
<feature type="region of interest" description="Disordered" evidence="1">
    <location>
        <begin position="1"/>
        <end position="21"/>
    </location>
</feature>
<dbReference type="EMBL" id="DS268114">
    <property type="protein sequence ID" value="KMM72744.1"/>
    <property type="molecule type" value="Genomic_DNA"/>
</dbReference>
<protein>
    <submittedName>
        <fullName evidence="3">Uncharacterized protein</fullName>
    </submittedName>
</protein>
<evidence type="ECO:0000256" key="1">
    <source>
        <dbReference type="SAM" id="MobiDB-lite"/>
    </source>
</evidence>
<feature type="transmembrane region" description="Helical" evidence="2">
    <location>
        <begin position="63"/>
        <end position="83"/>
    </location>
</feature>
<accession>A0A0J6FUE4</accession>
<keyword evidence="2" id="KW-0472">Membrane</keyword>
<evidence type="ECO:0000313" key="3">
    <source>
        <dbReference type="EMBL" id="KMM72744.1"/>
    </source>
</evidence>
<sequence>MLGGTEPESREEVLSHGTSSDAEAAIWATLGPPEQGSNHQHSRELVLYRMLNLNLLSITMRSHIPLIFAACLAVPVLVAISLCNDRPYFESNSLAFNSNQLPEVL</sequence>
<reference evidence="4" key="3">
    <citation type="journal article" date="2010" name="Genome Res.">
        <title>Population genomic sequencing of Coccidioides fungi reveals recent hybridization and transposon control.</title>
        <authorList>
            <person name="Neafsey D.E."/>
            <person name="Barker B.M."/>
            <person name="Sharpton T.J."/>
            <person name="Stajich J.E."/>
            <person name="Park D.J."/>
            <person name="Whiston E."/>
            <person name="Hung C.-Y."/>
            <person name="McMahan C."/>
            <person name="White J."/>
            <person name="Sykes S."/>
            <person name="Heiman D."/>
            <person name="Young S."/>
            <person name="Zeng Q."/>
            <person name="Abouelleil A."/>
            <person name="Aftuck L."/>
            <person name="Bessette D."/>
            <person name="Brown A."/>
            <person name="FitzGerald M."/>
            <person name="Lui A."/>
            <person name="Macdonald J.P."/>
            <person name="Priest M."/>
            <person name="Orbach M.J."/>
            <person name="Galgiani J.N."/>
            <person name="Kirkland T.N."/>
            <person name="Cole G.T."/>
            <person name="Birren B.W."/>
            <person name="Henn M.R."/>
            <person name="Taylor J.W."/>
            <person name="Rounsley S.D."/>
        </authorList>
    </citation>
    <scope>NUCLEOTIDE SEQUENCE [LARGE SCALE GENOMIC DNA]</scope>
    <source>
        <strain evidence="4">RMSCC 3488</strain>
    </source>
</reference>
<reference evidence="3 4" key="1">
    <citation type="submission" date="2007-06" db="EMBL/GenBank/DDBJ databases">
        <title>The Genome Sequence of Coccidioides posadasii RMSCC_3488.</title>
        <authorList>
            <consortium name="Coccidioides Genome Resources Consortium"/>
            <consortium name="The Broad Institute Genome Sequencing Platform"/>
            <person name="Henn M.R."/>
            <person name="Sykes S."/>
            <person name="Young S."/>
            <person name="Jaffe D."/>
            <person name="Berlin A."/>
            <person name="Alvarez P."/>
            <person name="Butler J."/>
            <person name="Gnerre S."/>
            <person name="Grabherr M."/>
            <person name="Mauceli E."/>
            <person name="Brockman W."/>
            <person name="Kodira C."/>
            <person name="Alvarado L."/>
            <person name="Zeng Q."/>
            <person name="Crawford M."/>
            <person name="Antoine C."/>
            <person name="Devon K."/>
            <person name="Galgiani J."/>
            <person name="Orsborn K."/>
            <person name="Lewis M.L."/>
            <person name="Nusbaum C."/>
            <person name="Galagan J."/>
            <person name="Birren B."/>
        </authorList>
    </citation>
    <scope>NUCLEOTIDE SEQUENCE [LARGE SCALE GENOMIC DNA]</scope>
    <source>
        <strain evidence="3 4">RMSCC 3488</strain>
    </source>
</reference>
<keyword evidence="2" id="KW-0812">Transmembrane</keyword>
<proteinExistence type="predicted"/>
<dbReference type="Proteomes" id="UP000054567">
    <property type="component" value="Unassembled WGS sequence"/>
</dbReference>
<dbReference type="AlphaFoldDB" id="A0A0J6FUE4"/>
<evidence type="ECO:0000256" key="2">
    <source>
        <dbReference type="SAM" id="Phobius"/>
    </source>
</evidence>
<name>A0A0J6FUE4_COCPO</name>